<evidence type="ECO:0000313" key="7">
    <source>
        <dbReference type="EMBL" id="PTQ35275.1"/>
    </source>
</evidence>
<keyword evidence="8" id="KW-1185">Reference proteome</keyword>
<dbReference type="Gramene" id="Mp2g23000.1">
    <property type="protein sequence ID" value="Mp2g23000.1.cds"/>
    <property type="gene ID" value="Mp2g23000"/>
</dbReference>
<evidence type="ECO:0000256" key="1">
    <source>
        <dbReference type="ARBA" id="ARBA00005909"/>
    </source>
</evidence>
<dbReference type="GO" id="GO:0006351">
    <property type="term" value="P:DNA-templated transcription"/>
    <property type="evidence" value="ECO:0007669"/>
    <property type="project" value="InterPro"/>
</dbReference>
<feature type="region of interest" description="Disordered" evidence="5">
    <location>
        <begin position="365"/>
        <end position="390"/>
    </location>
</feature>
<proteinExistence type="inferred from homology"/>
<evidence type="ECO:0000256" key="4">
    <source>
        <dbReference type="ARBA" id="ARBA00023163"/>
    </source>
</evidence>
<accession>A0A2R6WN50</accession>
<evidence type="ECO:0000256" key="3">
    <source>
        <dbReference type="ARBA" id="ARBA00023125"/>
    </source>
</evidence>
<feature type="compositionally biased region" description="Polar residues" evidence="5">
    <location>
        <begin position="477"/>
        <end position="493"/>
    </location>
</feature>
<dbReference type="InterPro" id="IPR033264">
    <property type="entry name" value="BZR"/>
</dbReference>
<keyword evidence="4" id="KW-0804">Transcription</keyword>
<evidence type="ECO:0000256" key="2">
    <source>
        <dbReference type="ARBA" id="ARBA00023015"/>
    </source>
</evidence>
<dbReference type="GO" id="GO:0003677">
    <property type="term" value="F:DNA binding"/>
    <property type="evidence" value="ECO:0007669"/>
    <property type="project" value="UniProtKB-KW"/>
</dbReference>
<dbReference type="Proteomes" id="UP000244005">
    <property type="component" value="Unassembled WGS sequence"/>
</dbReference>
<sequence length="610" mass="66726">MANRAAEASSSYNFKVRGCIKSTSGPWIVRRPPTKNSGRGATSVLRMPSPRERENNKKRERRRRAVAARIFAGLRQYGNYRLPKHADHNEVLKALCAEAGWIVEEDGTIYRQGHKTPELKADLQESEVINVNCTCEIQEAALDSDGPESALDRFKYETSTPSSSCGQSDETTCSIRSRNSGRNNCDQPTVAGICDYDLNLSGTEGDYEELDQVAVENEESTVMMSGLPEPKNLETSAEDCDTNIEFFINPESRPMNLPKSERSTGECNASYHQEFQFFAGLFPGPSDLLTAALAVADDTPSCCVRPTRDLNSPPIFEGSTSTEFPNAVNCSLPPAPSMDNTFIKKESYNDQIYLKNMGRQDSTWIPACNDHNGRSGDADSSPSSSDTPELELLSSGDVMIDSTSPCRMDAGRVSCSDASDCPCAISDETPLQSSVSNGLLIARNYRVPPVSYAGIHRHLTLQHLGPDQGYLLDRKNGSSSALSNQRSMQSTREYSNWNDLTHRASGRGGQTAAATNIGHHQSVSITTAASKPFDKTALYEFSPGTDFHGQNKQQYRGPLILPPKQQQLQSAPPVDALSLTLCTSTGSTGLSSEYPFCFIKRHIKLPIPQT</sequence>
<keyword evidence="3" id="KW-0238">DNA-binding</keyword>
<reference evidence="8" key="1">
    <citation type="journal article" date="2017" name="Cell">
        <title>Insights into land plant evolution garnered from the Marchantia polymorpha genome.</title>
        <authorList>
            <person name="Bowman J.L."/>
            <person name="Kohchi T."/>
            <person name="Yamato K.T."/>
            <person name="Jenkins J."/>
            <person name="Shu S."/>
            <person name="Ishizaki K."/>
            <person name="Yamaoka S."/>
            <person name="Nishihama R."/>
            <person name="Nakamura Y."/>
            <person name="Berger F."/>
            <person name="Adam C."/>
            <person name="Aki S.S."/>
            <person name="Althoff F."/>
            <person name="Araki T."/>
            <person name="Arteaga-Vazquez M.A."/>
            <person name="Balasubrmanian S."/>
            <person name="Barry K."/>
            <person name="Bauer D."/>
            <person name="Boehm C.R."/>
            <person name="Briginshaw L."/>
            <person name="Caballero-Perez J."/>
            <person name="Catarino B."/>
            <person name="Chen F."/>
            <person name="Chiyoda S."/>
            <person name="Chovatia M."/>
            <person name="Davies K.M."/>
            <person name="Delmans M."/>
            <person name="Demura T."/>
            <person name="Dierschke T."/>
            <person name="Dolan L."/>
            <person name="Dorantes-Acosta A.E."/>
            <person name="Eklund D.M."/>
            <person name="Florent S.N."/>
            <person name="Flores-Sandoval E."/>
            <person name="Fujiyama A."/>
            <person name="Fukuzawa H."/>
            <person name="Galik B."/>
            <person name="Grimanelli D."/>
            <person name="Grimwood J."/>
            <person name="Grossniklaus U."/>
            <person name="Hamada T."/>
            <person name="Haseloff J."/>
            <person name="Hetherington A.J."/>
            <person name="Higo A."/>
            <person name="Hirakawa Y."/>
            <person name="Hundley H.N."/>
            <person name="Ikeda Y."/>
            <person name="Inoue K."/>
            <person name="Inoue S.I."/>
            <person name="Ishida S."/>
            <person name="Jia Q."/>
            <person name="Kakita M."/>
            <person name="Kanazawa T."/>
            <person name="Kawai Y."/>
            <person name="Kawashima T."/>
            <person name="Kennedy M."/>
            <person name="Kinose K."/>
            <person name="Kinoshita T."/>
            <person name="Kohara Y."/>
            <person name="Koide E."/>
            <person name="Komatsu K."/>
            <person name="Kopischke S."/>
            <person name="Kubo M."/>
            <person name="Kyozuka J."/>
            <person name="Lagercrantz U."/>
            <person name="Lin S.S."/>
            <person name="Lindquist E."/>
            <person name="Lipzen A.M."/>
            <person name="Lu C.W."/>
            <person name="De Luna E."/>
            <person name="Martienssen R.A."/>
            <person name="Minamino N."/>
            <person name="Mizutani M."/>
            <person name="Mizutani M."/>
            <person name="Mochizuki N."/>
            <person name="Monte I."/>
            <person name="Mosher R."/>
            <person name="Nagasaki H."/>
            <person name="Nakagami H."/>
            <person name="Naramoto S."/>
            <person name="Nishitani K."/>
            <person name="Ohtani M."/>
            <person name="Okamoto T."/>
            <person name="Okumura M."/>
            <person name="Phillips J."/>
            <person name="Pollak B."/>
            <person name="Reinders A."/>
            <person name="Rovekamp M."/>
            <person name="Sano R."/>
            <person name="Sawa S."/>
            <person name="Schmid M.W."/>
            <person name="Shirakawa M."/>
            <person name="Solano R."/>
            <person name="Spunde A."/>
            <person name="Suetsugu N."/>
            <person name="Sugano S."/>
            <person name="Sugiyama A."/>
            <person name="Sun R."/>
            <person name="Suzuki Y."/>
            <person name="Takenaka M."/>
            <person name="Takezawa D."/>
            <person name="Tomogane H."/>
            <person name="Tsuzuki M."/>
            <person name="Ueda T."/>
            <person name="Umeda M."/>
            <person name="Ward J.M."/>
            <person name="Watanabe Y."/>
            <person name="Yazaki K."/>
            <person name="Yokoyama R."/>
            <person name="Yoshitake Y."/>
            <person name="Yotsui I."/>
            <person name="Zachgo S."/>
            <person name="Schmutz J."/>
        </authorList>
    </citation>
    <scope>NUCLEOTIDE SEQUENCE [LARGE SCALE GENOMIC DNA]</scope>
    <source>
        <strain evidence="8">Tak-1</strain>
    </source>
</reference>
<dbReference type="OrthoDB" id="1907033at2759"/>
<dbReference type="EMBL" id="KZ772744">
    <property type="protein sequence ID" value="PTQ35275.1"/>
    <property type="molecule type" value="Genomic_DNA"/>
</dbReference>
<dbReference type="GO" id="GO:0009742">
    <property type="term" value="P:brassinosteroid mediated signaling pathway"/>
    <property type="evidence" value="ECO:0007669"/>
    <property type="project" value="InterPro"/>
</dbReference>
<dbReference type="PANTHER" id="PTHR31506:SF2">
    <property type="entry name" value="BES1_BZR1 HOMOLOG PROTEIN 3"/>
    <property type="match status" value="1"/>
</dbReference>
<dbReference type="Pfam" id="PF05687">
    <property type="entry name" value="BES1_N"/>
    <property type="match status" value="1"/>
</dbReference>
<organism evidence="7 8">
    <name type="scientific">Marchantia polymorpha</name>
    <name type="common">Common liverwort</name>
    <name type="synonym">Marchantia aquatica</name>
    <dbReference type="NCBI Taxonomy" id="3197"/>
    <lineage>
        <taxon>Eukaryota</taxon>
        <taxon>Viridiplantae</taxon>
        <taxon>Streptophyta</taxon>
        <taxon>Embryophyta</taxon>
        <taxon>Marchantiophyta</taxon>
        <taxon>Marchantiopsida</taxon>
        <taxon>Marchantiidae</taxon>
        <taxon>Marchantiales</taxon>
        <taxon>Marchantiaceae</taxon>
        <taxon>Marchantia</taxon>
    </lineage>
</organism>
<protein>
    <recommendedName>
        <fullName evidence="6">BES1/BZR1 plant transcription factor N-terminal domain-containing protein</fullName>
    </recommendedName>
</protein>
<feature type="compositionally biased region" description="Low complexity" evidence="5">
    <location>
        <begin position="379"/>
        <end position="390"/>
    </location>
</feature>
<dbReference type="InterPro" id="IPR008540">
    <property type="entry name" value="BES1_N"/>
</dbReference>
<dbReference type="PANTHER" id="PTHR31506">
    <property type="entry name" value="BES1/BZR1 HOMOLOG PROTEIN 3-RELATED"/>
    <property type="match status" value="1"/>
</dbReference>
<keyword evidence="2" id="KW-0805">Transcription regulation</keyword>
<dbReference type="GO" id="GO:0003700">
    <property type="term" value="F:DNA-binding transcription factor activity"/>
    <property type="evidence" value="ECO:0007669"/>
    <property type="project" value="InterPro"/>
</dbReference>
<gene>
    <name evidence="7" type="ORF">MARPO_0072s0031</name>
</gene>
<evidence type="ECO:0000313" key="8">
    <source>
        <dbReference type="Proteomes" id="UP000244005"/>
    </source>
</evidence>
<feature type="region of interest" description="Disordered" evidence="5">
    <location>
        <begin position="470"/>
        <end position="493"/>
    </location>
</feature>
<evidence type="ECO:0000259" key="6">
    <source>
        <dbReference type="Pfam" id="PF05687"/>
    </source>
</evidence>
<dbReference type="AlphaFoldDB" id="A0A2R6WN50"/>
<feature type="region of interest" description="Disordered" evidence="5">
    <location>
        <begin position="27"/>
        <end position="63"/>
    </location>
</feature>
<feature type="domain" description="BES1/BZR1 plant transcription factor N-terminal" evidence="6">
    <location>
        <begin position="46"/>
        <end position="173"/>
    </location>
</feature>
<comment type="similarity">
    <text evidence="1">Belongs to the BZR/LAT61 family.</text>
</comment>
<evidence type="ECO:0000256" key="5">
    <source>
        <dbReference type="SAM" id="MobiDB-lite"/>
    </source>
</evidence>
<name>A0A2R6WN50_MARPO</name>